<feature type="region of interest" description="Disordered" evidence="6">
    <location>
        <begin position="121"/>
        <end position="173"/>
    </location>
</feature>
<dbReference type="GO" id="GO:0003677">
    <property type="term" value="F:DNA binding"/>
    <property type="evidence" value="ECO:0007669"/>
    <property type="project" value="InterPro"/>
</dbReference>
<proteinExistence type="predicted"/>
<evidence type="ECO:0000313" key="9">
    <source>
        <dbReference type="Proteomes" id="UP000011083"/>
    </source>
</evidence>
<dbReference type="EMBL" id="KB008006">
    <property type="protein sequence ID" value="ELR16153.1"/>
    <property type="molecule type" value="Genomic_DNA"/>
</dbReference>
<dbReference type="GO" id="GO:0008270">
    <property type="term" value="F:zinc ion binding"/>
    <property type="evidence" value="ECO:0007669"/>
    <property type="project" value="UniProtKB-KW"/>
</dbReference>
<sequence>MDASRVAFGTPSWGTAQPVLQLPSAATVPSRGGGGDFPCCVEYAKSARSQCKACSRQIPNGAVRIGQQYDRDHSGYLWYHVDCFPNFPRDGSTTAESFLFGFEKLAPKAQALVQNAFEGRTAPAKRGAISDDDDDDEYDNSPQESEGDSEEEVDEEEQETSRPALQVPHQPHQLQQQFLQQQILQQQLVQQQQLLQQQHLQQQLLQQQQFQQAKFSSPTPWYLQQAAAQPSTKTTTEAVAGLAEAVSAAGLARGFFGQPPQEAHRALRAAVEAFEISADVDELADTLTLIHRHFAL</sequence>
<keyword evidence="8" id="KW-0436">Ligase</keyword>
<dbReference type="KEGG" id="acan:ACA1_177720"/>
<protein>
    <submittedName>
        <fullName evidence="8">Poly(ADPribose) polymerase and DNA-Ligase Zn-finger region domain containing protein</fullName>
    </submittedName>
</protein>
<keyword evidence="2" id="KW-0479">Metal-binding</keyword>
<keyword evidence="4" id="KW-0862">Zinc</keyword>
<dbReference type="InterPro" id="IPR001510">
    <property type="entry name" value="Znf_PARP"/>
</dbReference>
<dbReference type="GO" id="GO:0016874">
    <property type="term" value="F:ligase activity"/>
    <property type="evidence" value="ECO:0007669"/>
    <property type="project" value="UniProtKB-KW"/>
</dbReference>
<dbReference type="GO" id="GO:0005634">
    <property type="term" value="C:nucleus"/>
    <property type="evidence" value="ECO:0007669"/>
    <property type="project" value="UniProtKB-SubCell"/>
</dbReference>
<evidence type="ECO:0000256" key="2">
    <source>
        <dbReference type="ARBA" id="ARBA00022723"/>
    </source>
</evidence>
<evidence type="ECO:0000256" key="1">
    <source>
        <dbReference type="ARBA" id="ARBA00004123"/>
    </source>
</evidence>
<dbReference type="Gene3D" id="3.30.1740.10">
    <property type="entry name" value="Zinc finger, PARP-type"/>
    <property type="match status" value="1"/>
</dbReference>
<dbReference type="RefSeq" id="XP_004338166.1">
    <property type="nucleotide sequence ID" value="XM_004338118.1"/>
</dbReference>
<organism evidence="8 9">
    <name type="scientific">Acanthamoeba castellanii (strain ATCC 30010 / Neff)</name>
    <dbReference type="NCBI Taxonomy" id="1257118"/>
    <lineage>
        <taxon>Eukaryota</taxon>
        <taxon>Amoebozoa</taxon>
        <taxon>Discosea</taxon>
        <taxon>Longamoebia</taxon>
        <taxon>Centramoebida</taxon>
        <taxon>Acanthamoebidae</taxon>
        <taxon>Acanthamoeba</taxon>
    </lineage>
</organism>
<dbReference type="Pfam" id="PF00645">
    <property type="entry name" value="zf-PARP"/>
    <property type="match status" value="1"/>
</dbReference>
<keyword evidence="3" id="KW-0863">Zinc-finger</keyword>
<dbReference type="VEuPathDB" id="AmoebaDB:ACA1_177720"/>
<evidence type="ECO:0000256" key="5">
    <source>
        <dbReference type="ARBA" id="ARBA00023242"/>
    </source>
</evidence>
<dbReference type="PROSITE" id="PS50064">
    <property type="entry name" value="ZF_PARP_2"/>
    <property type="match status" value="1"/>
</dbReference>
<keyword evidence="9" id="KW-1185">Reference proteome</keyword>
<dbReference type="SUPFAM" id="SSF57716">
    <property type="entry name" value="Glucocorticoid receptor-like (DNA-binding domain)"/>
    <property type="match status" value="1"/>
</dbReference>
<evidence type="ECO:0000256" key="3">
    <source>
        <dbReference type="ARBA" id="ARBA00022771"/>
    </source>
</evidence>
<comment type="subcellular location">
    <subcellularLocation>
        <location evidence="1">Nucleus</location>
    </subcellularLocation>
</comment>
<dbReference type="SMART" id="SM01336">
    <property type="entry name" value="zf-PARP"/>
    <property type="match status" value="1"/>
</dbReference>
<dbReference type="Proteomes" id="UP000011083">
    <property type="component" value="Unassembled WGS sequence"/>
</dbReference>
<accession>L8GU65</accession>
<dbReference type="InterPro" id="IPR036957">
    <property type="entry name" value="Znf_PARP_sf"/>
</dbReference>
<gene>
    <name evidence="8" type="ORF">ACA1_177720</name>
</gene>
<feature type="domain" description="PARP-type" evidence="7">
    <location>
        <begin position="39"/>
        <end position="121"/>
    </location>
</feature>
<evidence type="ECO:0000256" key="4">
    <source>
        <dbReference type="ARBA" id="ARBA00022833"/>
    </source>
</evidence>
<evidence type="ECO:0000256" key="6">
    <source>
        <dbReference type="SAM" id="MobiDB-lite"/>
    </source>
</evidence>
<evidence type="ECO:0000313" key="8">
    <source>
        <dbReference type="EMBL" id="ELR16153.1"/>
    </source>
</evidence>
<reference evidence="8 9" key="1">
    <citation type="journal article" date="2013" name="Genome Biol.">
        <title>Genome of Acanthamoeba castellanii highlights extensive lateral gene transfer and early evolution of tyrosine kinase signaling.</title>
        <authorList>
            <person name="Clarke M."/>
            <person name="Lohan A.J."/>
            <person name="Liu B."/>
            <person name="Lagkouvardos I."/>
            <person name="Roy S."/>
            <person name="Zafar N."/>
            <person name="Bertelli C."/>
            <person name="Schilde C."/>
            <person name="Kianianmomeni A."/>
            <person name="Burglin T.R."/>
            <person name="Frech C."/>
            <person name="Turcotte B."/>
            <person name="Kopec K.O."/>
            <person name="Synnott J.M."/>
            <person name="Choo C."/>
            <person name="Paponov I."/>
            <person name="Finkler A."/>
            <person name="Soon Heng Tan C."/>
            <person name="Hutchins A.P."/>
            <person name="Weinmeier T."/>
            <person name="Rattei T."/>
            <person name="Chu J.S."/>
            <person name="Gimenez G."/>
            <person name="Irimia M."/>
            <person name="Rigden D.J."/>
            <person name="Fitzpatrick D.A."/>
            <person name="Lorenzo-Morales J."/>
            <person name="Bateman A."/>
            <person name="Chiu C.H."/>
            <person name="Tang P."/>
            <person name="Hegemann P."/>
            <person name="Fromm H."/>
            <person name="Raoult D."/>
            <person name="Greub G."/>
            <person name="Miranda-Saavedra D."/>
            <person name="Chen N."/>
            <person name="Nash P."/>
            <person name="Ginger M.L."/>
            <person name="Horn M."/>
            <person name="Schaap P."/>
            <person name="Caler L."/>
            <person name="Loftus B."/>
        </authorList>
    </citation>
    <scope>NUCLEOTIDE SEQUENCE [LARGE SCALE GENOMIC DNA]</scope>
    <source>
        <strain evidence="8 9">Neff</strain>
    </source>
</reference>
<feature type="compositionally biased region" description="Acidic residues" evidence="6">
    <location>
        <begin position="130"/>
        <end position="158"/>
    </location>
</feature>
<name>L8GU65_ACACF</name>
<dbReference type="GeneID" id="14916821"/>
<dbReference type="AlphaFoldDB" id="L8GU65"/>
<keyword evidence="5" id="KW-0539">Nucleus</keyword>
<dbReference type="OrthoDB" id="19045at2759"/>
<evidence type="ECO:0000259" key="7">
    <source>
        <dbReference type="PROSITE" id="PS50064"/>
    </source>
</evidence>